<dbReference type="GO" id="GO:0031514">
    <property type="term" value="C:motile cilium"/>
    <property type="evidence" value="ECO:0007669"/>
    <property type="project" value="TreeGrafter"/>
</dbReference>
<evidence type="ECO:0000256" key="1">
    <source>
        <dbReference type="ARBA" id="ARBA00004138"/>
    </source>
</evidence>
<evidence type="ECO:0000313" key="14">
    <source>
        <dbReference type="WBParaSite" id="Pan_g5059.t1"/>
    </source>
</evidence>
<evidence type="ECO:0000259" key="9">
    <source>
        <dbReference type="Pfam" id="PF14782"/>
    </source>
</evidence>
<evidence type="ECO:0000313" key="13">
    <source>
        <dbReference type="Proteomes" id="UP000492821"/>
    </source>
</evidence>
<evidence type="ECO:0000259" key="10">
    <source>
        <dbReference type="Pfam" id="PF14783"/>
    </source>
</evidence>
<feature type="domain" description="Ciliary BBSome complex subunit 2 N-terminal" evidence="8">
    <location>
        <begin position="62"/>
        <end position="125"/>
    </location>
</feature>
<dbReference type="Pfam" id="PF14782">
    <property type="entry name" value="BBS2_GAE"/>
    <property type="match status" value="1"/>
</dbReference>
<feature type="domain" description="Ciliary BBSome complex subunit 2 middle region" evidence="10">
    <location>
        <begin position="164"/>
        <end position="267"/>
    </location>
</feature>
<evidence type="ECO:0000256" key="6">
    <source>
        <dbReference type="ARBA" id="ARBA00023273"/>
    </source>
</evidence>
<reference evidence="13" key="1">
    <citation type="journal article" date="2013" name="Genetics">
        <title>The draft genome and transcriptome of Panagrellus redivivus are shaped by the harsh demands of a free-living lifestyle.</title>
        <authorList>
            <person name="Srinivasan J."/>
            <person name="Dillman A.R."/>
            <person name="Macchietto M.G."/>
            <person name="Heikkinen L."/>
            <person name="Lakso M."/>
            <person name="Fracchia K.M."/>
            <person name="Antoshechkin I."/>
            <person name="Mortazavi A."/>
            <person name="Wong G."/>
            <person name="Sternberg P.W."/>
        </authorList>
    </citation>
    <scope>NUCLEOTIDE SEQUENCE [LARGE SCALE GENOMIC DNA]</scope>
    <source>
        <strain evidence="13">MT8872</strain>
    </source>
</reference>
<dbReference type="Pfam" id="PF14783">
    <property type="entry name" value="BBS2_Mid"/>
    <property type="match status" value="1"/>
</dbReference>
<dbReference type="PANTHER" id="PTHR32465:SF0">
    <property type="entry name" value="BARDET-BIEDL SYNDROME 2 PROTEIN"/>
    <property type="match status" value="1"/>
</dbReference>
<dbReference type="InterPro" id="IPR029333">
    <property type="entry name" value="BBS2_GAE_dom"/>
</dbReference>
<dbReference type="GO" id="GO:0043005">
    <property type="term" value="C:neuron projection"/>
    <property type="evidence" value="ECO:0007669"/>
    <property type="project" value="TreeGrafter"/>
</dbReference>
<dbReference type="GO" id="GO:0016020">
    <property type="term" value="C:membrane"/>
    <property type="evidence" value="ECO:0007669"/>
    <property type="project" value="TreeGrafter"/>
</dbReference>
<reference evidence="14" key="2">
    <citation type="submission" date="2020-10" db="UniProtKB">
        <authorList>
            <consortium name="WormBaseParasite"/>
        </authorList>
    </citation>
    <scope>IDENTIFICATION</scope>
</reference>
<accession>A0A7E4W0P8</accession>
<dbReference type="SUPFAM" id="SSF50998">
    <property type="entry name" value="Quinoprotein alcohol dehydrogenase-like"/>
    <property type="match status" value="1"/>
</dbReference>
<comment type="subcellular location">
    <subcellularLocation>
        <location evidence="1">Cell projection</location>
        <location evidence="1">Cilium</location>
    </subcellularLocation>
    <subcellularLocation>
        <location evidence="2">Cytoplasm</location>
        <location evidence="2">Cytoskeleton</location>
    </subcellularLocation>
</comment>
<dbReference type="InterPro" id="IPR016616">
    <property type="entry name" value="Bardet-Biedl_syndrome_2_prot"/>
</dbReference>
<keyword evidence="4 7" id="KW-0969">Cilium</keyword>
<evidence type="ECO:0000256" key="3">
    <source>
        <dbReference type="ARBA" id="ARBA00022490"/>
    </source>
</evidence>
<name>A0A7E4W0P8_PANRE</name>
<dbReference type="InterPro" id="IPR055380">
    <property type="entry name" value="BBS2_hp_dom"/>
</dbReference>
<keyword evidence="3 7" id="KW-0963">Cytoplasm</keyword>
<dbReference type="WBParaSite" id="Pan_g5059.t1">
    <property type="protein sequence ID" value="Pan_g5059.t1"/>
    <property type="gene ID" value="Pan_g5059"/>
</dbReference>
<feature type="domain" description="BBS2 hairpin" evidence="12">
    <location>
        <begin position="564"/>
        <end position="661"/>
    </location>
</feature>
<dbReference type="InterPro" id="IPR029429">
    <property type="entry name" value="BBS2_Mid"/>
</dbReference>
<dbReference type="Pfam" id="PF14781">
    <property type="entry name" value="BBS2_N"/>
    <property type="match status" value="1"/>
</dbReference>
<dbReference type="InterPro" id="IPR011047">
    <property type="entry name" value="Quinoprotein_ADH-like_sf"/>
</dbReference>
<dbReference type="Proteomes" id="UP000492821">
    <property type="component" value="Unassembled WGS sequence"/>
</dbReference>
<keyword evidence="13" id="KW-1185">Reference proteome</keyword>
<evidence type="ECO:0000256" key="5">
    <source>
        <dbReference type="ARBA" id="ARBA00023212"/>
    </source>
</evidence>
<dbReference type="Pfam" id="PF23350">
    <property type="entry name" value="BBS2_pf"/>
    <property type="match status" value="1"/>
</dbReference>
<dbReference type="GO" id="GO:0034464">
    <property type="term" value="C:BBSome"/>
    <property type="evidence" value="ECO:0007669"/>
    <property type="project" value="UniProtKB-UniRule"/>
</dbReference>
<dbReference type="PANTHER" id="PTHR32465">
    <property type="entry name" value="BARDET-BIEDL SYNDROME 2 PROTEIN"/>
    <property type="match status" value="1"/>
</dbReference>
<evidence type="ECO:0000259" key="8">
    <source>
        <dbReference type="Pfam" id="PF14781"/>
    </source>
</evidence>
<dbReference type="AlphaFoldDB" id="A0A7E4W0P8"/>
<feature type="domain" description="BBS2 GAE" evidence="9">
    <location>
        <begin position="371"/>
        <end position="452"/>
    </location>
</feature>
<keyword evidence="6 7" id="KW-0966">Cell projection</keyword>
<dbReference type="Pfam" id="PF23353">
    <property type="entry name" value="BBS2_hp"/>
    <property type="match status" value="1"/>
</dbReference>
<dbReference type="GO" id="GO:1905515">
    <property type="term" value="P:non-motile cilium assembly"/>
    <property type="evidence" value="ECO:0007669"/>
    <property type="project" value="InterPro"/>
</dbReference>
<evidence type="ECO:0000256" key="7">
    <source>
        <dbReference type="PIRNR" id="PIRNR013684"/>
    </source>
</evidence>
<proteinExistence type="predicted"/>
<feature type="domain" description="BBS2 platform" evidence="11">
    <location>
        <begin position="459"/>
        <end position="550"/>
    </location>
</feature>
<dbReference type="GO" id="GO:0036064">
    <property type="term" value="C:ciliary basal body"/>
    <property type="evidence" value="ECO:0007669"/>
    <property type="project" value="TreeGrafter"/>
</dbReference>
<dbReference type="InterPro" id="IPR029430">
    <property type="entry name" value="BBS2_N"/>
</dbReference>
<evidence type="ECO:0000259" key="11">
    <source>
        <dbReference type="Pfam" id="PF23350"/>
    </source>
</evidence>
<evidence type="ECO:0000259" key="12">
    <source>
        <dbReference type="Pfam" id="PF23353"/>
    </source>
</evidence>
<evidence type="ECO:0000256" key="2">
    <source>
        <dbReference type="ARBA" id="ARBA00004245"/>
    </source>
</evidence>
<sequence>MATSSTEEPVVEQYTSKASFKNVFSFGFSGHVLPKGASFGSFDDTRRTQIVIATNTNKIVLQSSEAIFHVNENINVIKAIKFTSSDEHDVVVIGTTSSLLCYDVYRNKTVFHRQMPEGIRDIQFGCIDDNQTPCIIVACGSTIWGIDAFGSDVFWTALGDDINALAICDVDNDGKNELAVGTNGVEIKVLKHLSLLYEFVEGDPISTLAPISENGFLFALFTGTLGYYEGKTLRWRVKSKSFVVSFLPYPNDNSFVCVWKSGKIDARLKATGEIIAKTVSNGDVADAFLADLNNNGTPYLVVVNMDAVGREFVTEISDDDLQQQIREFGQKKHHLLEELRNYEKPPQSSIQHASIPSGTSLQSVMQCTVKDGLCLNLSLNNNVPIRAAVIFAEGVFESESLVIHPHTEESGLTTQICPQRQMATDLHIKVFAGPSSAKQMHVFEVNGEILKFATLYIITKPENWVMPEGKVTFNIGFRPDNMFRWLDDNFYINEREDELEALCNASPLILNFVDVVSKMPFQINIEESGQSTMYHDDIEVCGNVFQSLMQHLKIEEISSVCTFPASIEKVTEAINTMDDKYSLSEQLNADWANQSNVARECIIFAEDILQVRKLLEARKTYVRLAAVNREMVQVHTLRSQARKTLLENMKIMAAAIDHHSRLRCGSFASKLVTECKKAIATENMSVIPRFLQNGV</sequence>
<organism evidence="13 14">
    <name type="scientific">Panagrellus redivivus</name>
    <name type="common">Microworm</name>
    <dbReference type="NCBI Taxonomy" id="6233"/>
    <lineage>
        <taxon>Eukaryota</taxon>
        <taxon>Metazoa</taxon>
        <taxon>Ecdysozoa</taxon>
        <taxon>Nematoda</taxon>
        <taxon>Chromadorea</taxon>
        <taxon>Rhabditida</taxon>
        <taxon>Tylenchina</taxon>
        <taxon>Panagrolaimomorpha</taxon>
        <taxon>Panagrolaimoidea</taxon>
        <taxon>Panagrolaimidae</taxon>
        <taxon>Panagrellus</taxon>
    </lineage>
</organism>
<dbReference type="InterPro" id="IPR055379">
    <property type="entry name" value="BBS2_pf_dom"/>
</dbReference>
<keyword evidence="5 7" id="KW-0206">Cytoskeleton</keyword>
<protein>
    <recommendedName>
        <fullName evidence="7">Bardet-Biedl syndrome 2 protein homolog</fullName>
    </recommendedName>
</protein>
<dbReference type="PIRSF" id="PIRSF013684">
    <property type="entry name" value="BBS2"/>
    <property type="match status" value="1"/>
</dbReference>
<evidence type="ECO:0000256" key="4">
    <source>
        <dbReference type="ARBA" id="ARBA00023069"/>
    </source>
</evidence>